<keyword evidence="3 4" id="KW-0597">Phosphoprotein</keyword>
<evidence type="ECO:0000256" key="4">
    <source>
        <dbReference type="PROSITE-ProRule" id="PRU00169"/>
    </source>
</evidence>
<dbReference type="PROSITE" id="PS50109">
    <property type="entry name" value="HIS_KIN"/>
    <property type="match status" value="1"/>
</dbReference>
<dbReference type="InterPro" id="IPR036890">
    <property type="entry name" value="HATPase_C_sf"/>
</dbReference>
<organism evidence="7 8">
    <name type="scientific">Thalassospira profundimaris</name>
    <dbReference type="NCBI Taxonomy" id="502049"/>
    <lineage>
        <taxon>Bacteria</taxon>
        <taxon>Pseudomonadati</taxon>
        <taxon>Pseudomonadota</taxon>
        <taxon>Alphaproteobacteria</taxon>
        <taxon>Rhodospirillales</taxon>
        <taxon>Thalassospiraceae</taxon>
        <taxon>Thalassospira</taxon>
    </lineage>
</organism>
<dbReference type="PANTHER" id="PTHR45339:SF3">
    <property type="entry name" value="HISTIDINE KINASE"/>
    <property type="match status" value="1"/>
</dbReference>
<comment type="caution">
    <text evidence="7">The sequence shown here is derived from an EMBL/GenBank/DDBJ whole genome shotgun (WGS) entry which is preliminary data.</text>
</comment>
<evidence type="ECO:0000259" key="5">
    <source>
        <dbReference type="PROSITE" id="PS50109"/>
    </source>
</evidence>
<evidence type="ECO:0000313" key="8">
    <source>
        <dbReference type="Proteomes" id="UP000253226"/>
    </source>
</evidence>
<dbReference type="InterPro" id="IPR005467">
    <property type="entry name" value="His_kinase_dom"/>
</dbReference>
<dbReference type="GO" id="GO:0000155">
    <property type="term" value="F:phosphorelay sensor kinase activity"/>
    <property type="evidence" value="ECO:0007669"/>
    <property type="project" value="InterPro"/>
</dbReference>
<dbReference type="InterPro" id="IPR003661">
    <property type="entry name" value="HisK_dim/P_dom"/>
</dbReference>
<dbReference type="OrthoDB" id="9801651at2"/>
<comment type="catalytic activity">
    <reaction evidence="1">
        <text>ATP + protein L-histidine = ADP + protein N-phospho-L-histidine.</text>
        <dbReference type="EC" id="2.7.13.3"/>
    </reaction>
</comment>
<dbReference type="CDD" id="cd17546">
    <property type="entry name" value="REC_hyHK_CKI1_RcsC-like"/>
    <property type="match status" value="2"/>
</dbReference>
<feature type="domain" description="Histidine kinase" evidence="5">
    <location>
        <begin position="37"/>
        <end position="246"/>
    </location>
</feature>
<evidence type="ECO:0000313" key="7">
    <source>
        <dbReference type="EMBL" id="RCK32386.1"/>
    </source>
</evidence>
<dbReference type="InterPro" id="IPR036097">
    <property type="entry name" value="HisK_dim/P_sf"/>
</dbReference>
<dbReference type="Proteomes" id="UP000253226">
    <property type="component" value="Unassembled WGS sequence"/>
</dbReference>
<evidence type="ECO:0000256" key="3">
    <source>
        <dbReference type="ARBA" id="ARBA00022553"/>
    </source>
</evidence>
<dbReference type="InterPro" id="IPR001789">
    <property type="entry name" value="Sig_transdc_resp-reg_receiver"/>
</dbReference>
<evidence type="ECO:0000256" key="1">
    <source>
        <dbReference type="ARBA" id="ARBA00000085"/>
    </source>
</evidence>
<dbReference type="AlphaFoldDB" id="A0A367W085"/>
<dbReference type="RefSeq" id="WP_114103832.1">
    <property type="nucleotide sequence ID" value="NZ_JPWF01000015.1"/>
</dbReference>
<dbReference type="PROSITE" id="PS50110">
    <property type="entry name" value="RESPONSE_REGULATORY"/>
    <property type="match status" value="2"/>
</dbReference>
<feature type="domain" description="Response regulatory" evidence="6">
    <location>
        <begin position="415"/>
        <end position="532"/>
    </location>
</feature>
<protein>
    <recommendedName>
        <fullName evidence="2">histidine kinase</fullName>
        <ecNumber evidence="2">2.7.13.3</ecNumber>
    </recommendedName>
</protein>
<dbReference type="EMBL" id="JPWF01000015">
    <property type="protein sequence ID" value="RCK32386.1"/>
    <property type="molecule type" value="Genomic_DNA"/>
</dbReference>
<feature type="modified residue" description="4-aspartylphosphate" evidence="4">
    <location>
        <position position="466"/>
    </location>
</feature>
<dbReference type="Gene3D" id="1.10.287.130">
    <property type="match status" value="1"/>
</dbReference>
<feature type="domain" description="Response regulatory" evidence="6">
    <location>
        <begin position="264"/>
        <end position="388"/>
    </location>
</feature>
<dbReference type="Gene3D" id="3.30.565.10">
    <property type="entry name" value="Histidine kinase-like ATPase, C-terminal domain"/>
    <property type="match status" value="1"/>
</dbReference>
<dbReference type="EC" id="2.7.13.3" evidence="2"/>
<sequence length="683" mass="75896">MIEIADTQGAVKSLEAQRLGLIEASKVHDDDRSLLKDLNHGLRTELQGLLGMIELLKSSSSLEQQQKYMGTLEFSTERVISTVDTLISFFDFEEHTARLDVQKFSIDQLLSSISRKLNMRSDTDTFEVLYDTDHTIARVISFPRDVLEKLIFHLVNHIIRACHDCCIVVKTRIEEISNKDPMLVIEVSRRKTGNDREEYTSSYDKKNISLDLEIARRLAKTVQADLEIGEFPGGGTGFRFSTDQIVVDDLVSGYVVPSYLKNLRTLIIDDNPVSREVLQELAHTIGWQADVAASGEAAIHMMKFKSGLHAAYDIVLVDWRMPDADGWETSKRIRSEIAGGNLPIIVMISAHNHEYLSKSNQERNEVLNGFITKPISLSMLLDAVIDATAHQYEPDVTETVPNASVDEIDGFAGKKILVVDDNPINLEVARELLSLHGATVNTATGGYAAIAAIQASGEVLDMVLMDIQMPDLDGITTVSKVRSLGYRNLPIVLMTANTSEAIRRECFKAGAMDVVQKPFLARELIDTLLLQIRKRSIMRSASETLNLSRRVTELANELGLDINASLKSLDGNVDSYINVLDSFLLEAERIKGHFGEQAQTSITDDLRRELQMVGGMLGLLGDSKTAQQIDKLVKVLDFATPGEELSQAAKNALQEFGPRFDEAVKAIHLMRSYVLTEATSKPY</sequence>
<reference evidence="7 8" key="1">
    <citation type="submission" date="2014-07" db="EMBL/GenBank/DDBJ databases">
        <title>Draft genome sequence of Thalassospira profundimaris 35.</title>
        <authorList>
            <person name="Lai Q."/>
            <person name="Shao Z."/>
        </authorList>
    </citation>
    <scope>NUCLEOTIDE SEQUENCE [LARGE SCALE GENOMIC DNA]</scope>
    <source>
        <strain evidence="7 8">35</strain>
    </source>
</reference>
<dbReference type="InterPro" id="IPR011006">
    <property type="entry name" value="CheY-like_superfamily"/>
</dbReference>
<dbReference type="SUPFAM" id="SSF47384">
    <property type="entry name" value="Homodimeric domain of signal transducing histidine kinase"/>
    <property type="match status" value="1"/>
</dbReference>
<dbReference type="Pfam" id="PF00072">
    <property type="entry name" value="Response_reg"/>
    <property type="match status" value="2"/>
</dbReference>
<gene>
    <name evidence="7" type="ORF">TH19_19040</name>
</gene>
<evidence type="ECO:0000259" key="6">
    <source>
        <dbReference type="PROSITE" id="PS50110"/>
    </source>
</evidence>
<dbReference type="CDD" id="cd00082">
    <property type="entry name" value="HisKA"/>
    <property type="match status" value="1"/>
</dbReference>
<evidence type="ECO:0000256" key="2">
    <source>
        <dbReference type="ARBA" id="ARBA00012438"/>
    </source>
</evidence>
<accession>A0A367W085</accession>
<name>A0A367W085_9PROT</name>
<dbReference type="SUPFAM" id="SSF52172">
    <property type="entry name" value="CheY-like"/>
    <property type="match status" value="2"/>
</dbReference>
<dbReference type="PANTHER" id="PTHR45339">
    <property type="entry name" value="HYBRID SIGNAL TRANSDUCTION HISTIDINE KINASE J"/>
    <property type="match status" value="1"/>
</dbReference>
<dbReference type="SMART" id="SM00448">
    <property type="entry name" value="REC"/>
    <property type="match status" value="2"/>
</dbReference>
<dbReference type="Gene3D" id="3.40.50.2300">
    <property type="match status" value="2"/>
</dbReference>
<feature type="modified residue" description="4-aspartylphosphate" evidence="4">
    <location>
        <position position="318"/>
    </location>
</feature>
<proteinExistence type="predicted"/>